<dbReference type="InterPro" id="IPR000297">
    <property type="entry name" value="PPIase_PpiC"/>
</dbReference>
<protein>
    <submittedName>
        <fullName evidence="3">Peptidyl-prolyl cis-trans isomerase</fullName>
    </submittedName>
</protein>
<dbReference type="InterPro" id="IPR046357">
    <property type="entry name" value="PPIase_dom_sf"/>
</dbReference>
<dbReference type="InterPro" id="IPR050245">
    <property type="entry name" value="PrsA_foldase"/>
</dbReference>
<proteinExistence type="predicted"/>
<reference evidence="3 4" key="1">
    <citation type="submission" date="2019-06" db="EMBL/GenBank/DDBJ databases">
        <authorList>
            <person name="Livingstone P."/>
            <person name="Whitworth D."/>
        </authorList>
    </citation>
    <scope>NUCLEOTIDE SEQUENCE [LARGE SCALE GENOMIC DNA]</scope>
    <source>
        <strain evidence="3 4">AM401</strain>
    </source>
</reference>
<evidence type="ECO:0000256" key="1">
    <source>
        <dbReference type="PROSITE-ProRule" id="PRU00278"/>
    </source>
</evidence>
<dbReference type="InterPro" id="IPR027304">
    <property type="entry name" value="Trigger_fact/SurA_dom_sf"/>
</dbReference>
<dbReference type="PROSITE" id="PS50198">
    <property type="entry name" value="PPIC_PPIASE_2"/>
    <property type="match status" value="1"/>
</dbReference>
<dbReference type="RefSeq" id="WP_141648235.1">
    <property type="nucleotide sequence ID" value="NZ_VIFM01000294.1"/>
</dbReference>
<keyword evidence="1" id="KW-0697">Rotamase</keyword>
<gene>
    <name evidence="3" type="ORF">FJV41_41940</name>
</gene>
<dbReference type="GO" id="GO:0003755">
    <property type="term" value="F:peptidyl-prolyl cis-trans isomerase activity"/>
    <property type="evidence" value="ECO:0007669"/>
    <property type="project" value="UniProtKB-KW"/>
</dbReference>
<dbReference type="PANTHER" id="PTHR47245:SF2">
    <property type="entry name" value="PEPTIDYL-PROLYL CIS-TRANS ISOMERASE HP_0175-RELATED"/>
    <property type="match status" value="1"/>
</dbReference>
<dbReference type="EMBL" id="VIFM01000294">
    <property type="protein sequence ID" value="TQF09956.1"/>
    <property type="molecule type" value="Genomic_DNA"/>
</dbReference>
<dbReference type="SUPFAM" id="SSF54534">
    <property type="entry name" value="FKBP-like"/>
    <property type="match status" value="1"/>
</dbReference>
<feature type="domain" description="PpiC" evidence="2">
    <location>
        <begin position="150"/>
        <end position="261"/>
    </location>
</feature>
<accession>A0A540WLQ5</accession>
<keyword evidence="4" id="KW-1185">Reference proteome</keyword>
<dbReference type="OrthoDB" id="5380974at2"/>
<dbReference type="AlphaFoldDB" id="A0A540WLQ5"/>
<comment type="caution">
    <text evidence="3">The sequence shown here is derived from an EMBL/GenBank/DDBJ whole genome shotgun (WGS) entry which is preliminary data.</text>
</comment>
<dbReference type="PANTHER" id="PTHR47245">
    <property type="entry name" value="PEPTIDYLPROLYL ISOMERASE"/>
    <property type="match status" value="1"/>
</dbReference>
<evidence type="ECO:0000313" key="4">
    <source>
        <dbReference type="Proteomes" id="UP000315369"/>
    </source>
</evidence>
<organism evidence="3 4">
    <name type="scientific">Myxococcus llanfairpwllgwyngyllgogerychwyrndrobwllllantysiliogogogochensis</name>
    <dbReference type="NCBI Taxonomy" id="2590453"/>
    <lineage>
        <taxon>Bacteria</taxon>
        <taxon>Pseudomonadati</taxon>
        <taxon>Myxococcota</taxon>
        <taxon>Myxococcia</taxon>
        <taxon>Myxococcales</taxon>
        <taxon>Cystobacterineae</taxon>
        <taxon>Myxococcaceae</taxon>
        <taxon>Myxococcus</taxon>
    </lineage>
</organism>
<dbReference type="Gene3D" id="3.10.50.40">
    <property type="match status" value="1"/>
</dbReference>
<dbReference type="Pfam" id="PF13145">
    <property type="entry name" value="Rotamase_2"/>
    <property type="match status" value="1"/>
</dbReference>
<name>A0A540WLQ5_9BACT</name>
<evidence type="ECO:0000259" key="2">
    <source>
        <dbReference type="PROSITE" id="PS50198"/>
    </source>
</evidence>
<dbReference type="Proteomes" id="UP000315369">
    <property type="component" value="Unassembled WGS sequence"/>
</dbReference>
<dbReference type="SUPFAM" id="SSF109998">
    <property type="entry name" value="Triger factor/SurA peptide-binding domain-like"/>
    <property type="match status" value="1"/>
</dbReference>
<keyword evidence="1 3" id="KW-0413">Isomerase</keyword>
<evidence type="ECO:0000313" key="3">
    <source>
        <dbReference type="EMBL" id="TQF09956.1"/>
    </source>
</evidence>
<sequence length="335" mass="36743">MSLSPRLLTLALLAPAACGKAPGEVPAGQAVMDLRHTRRTDGRAVARWSGDAVTAEELTERFLEMSPALRERYVEPRARREYVESLARFDLLVRDALAQGLQDDPEVVEATRRALVGRLMRSRLEEARVTVTDAELAEAYAARKDDFVRPEALRLSHVFLAAPRADAARESAAKGEAQALLAQAKALPAEDFGGFGKLARERSQEPRTAPLDGDMRFLSDEALTREYGAEVAQAARALKTEGEVSGVVRTDTGLHVLKLRARRPALDLSLDDVREELRVRLEGEKRTRAWGEYLARVEKQLSLSVDTDALAQVPVDVQAPMRKPSSPLPGTVPAP</sequence>